<evidence type="ECO:0000256" key="2">
    <source>
        <dbReference type="ARBA" id="ARBA00023235"/>
    </source>
</evidence>
<evidence type="ECO:0000313" key="4">
    <source>
        <dbReference type="EMBL" id="SFD69441.1"/>
    </source>
</evidence>
<organism evidence="4 5">
    <name type="scientific">Lentibacillus persicus</name>
    <dbReference type="NCBI Taxonomy" id="640948"/>
    <lineage>
        <taxon>Bacteria</taxon>
        <taxon>Bacillati</taxon>
        <taxon>Bacillota</taxon>
        <taxon>Bacilli</taxon>
        <taxon>Bacillales</taxon>
        <taxon>Bacillaceae</taxon>
        <taxon>Lentibacillus</taxon>
    </lineage>
</organism>
<evidence type="ECO:0000256" key="1">
    <source>
        <dbReference type="ARBA" id="ARBA00001713"/>
    </source>
</evidence>
<dbReference type="InterPro" id="IPR004788">
    <property type="entry name" value="Ribose5P_isomerase_type_A"/>
</dbReference>
<dbReference type="CDD" id="cd01398">
    <property type="entry name" value="RPI_A"/>
    <property type="match status" value="1"/>
</dbReference>
<evidence type="ECO:0000256" key="3">
    <source>
        <dbReference type="HAMAP-Rule" id="MF_00170"/>
    </source>
</evidence>
<feature type="active site" description="Proton acceptor" evidence="3">
    <location>
        <position position="104"/>
    </location>
</feature>
<dbReference type="Proteomes" id="UP000199474">
    <property type="component" value="Unassembled WGS sequence"/>
</dbReference>
<sequence>MTDVTKQAAAKASLKYVREGMILGLGSGSTMYYVLEEFGSLVKSGFHIKGVPTSQRTAGWAEEFGIPLVELKRHTAVDLAIDGANQVSNDFHLLKGGGGSLVREKIVDASANELVILVDESKCVSHLHGALLPVEVLPFGWEKTAVIIEKLGYEPALRYKDNSPFISDNGNYILDCGFNIIDNPQKTHLQLKEITGVVDTGLFIGMADRIIIGKEEGTVEEKQRKQEVQQ</sequence>
<comment type="function">
    <text evidence="3">Catalyzes the reversible conversion of ribose-5-phosphate to ribulose 5-phosphate.</text>
</comment>
<keyword evidence="5" id="KW-1185">Reference proteome</keyword>
<keyword evidence="2 3" id="KW-0413">Isomerase</keyword>
<name>A0A1I1UF32_9BACI</name>
<dbReference type="InterPro" id="IPR050262">
    <property type="entry name" value="Ribose-5P_isomerase"/>
</dbReference>
<dbReference type="FunFam" id="3.40.50.1360:FF:000001">
    <property type="entry name" value="Ribose-5-phosphate isomerase A"/>
    <property type="match status" value="1"/>
</dbReference>
<dbReference type="InterPro" id="IPR037171">
    <property type="entry name" value="NagB/RpiA_transferase-like"/>
</dbReference>
<dbReference type="HAMAP" id="MF_00170">
    <property type="entry name" value="Rib_5P_isom_A"/>
    <property type="match status" value="1"/>
</dbReference>
<dbReference type="NCBIfam" id="NF001924">
    <property type="entry name" value="PRK00702.1"/>
    <property type="match status" value="1"/>
</dbReference>
<proteinExistence type="inferred from homology"/>
<dbReference type="OrthoDB" id="5870696at2"/>
<dbReference type="EMBL" id="FOMR01000003">
    <property type="protein sequence ID" value="SFD69441.1"/>
    <property type="molecule type" value="Genomic_DNA"/>
</dbReference>
<feature type="binding site" evidence="3">
    <location>
        <position position="122"/>
    </location>
    <ligand>
        <name>substrate</name>
    </ligand>
</feature>
<dbReference type="Gene3D" id="3.40.50.1360">
    <property type="match status" value="1"/>
</dbReference>
<feature type="binding site" evidence="3">
    <location>
        <begin position="27"/>
        <end position="30"/>
    </location>
    <ligand>
        <name>substrate</name>
    </ligand>
</feature>
<gene>
    <name evidence="3" type="primary">rpiA</name>
    <name evidence="4" type="ORF">SAMN05216238_103188</name>
</gene>
<dbReference type="SUPFAM" id="SSF100950">
    <property type="entry name" value="NagB/RpiA/CoA transferase-like"/>
    <property type="match status" value="1"/>
</dbReference>
<comment type="catalytic activity">
    <reaction evidence="1 3">
        <text>aldehydo-D-ribose 5-phosphate = D-ribulose 5-phosphate</text>
        <dbReference type="Rhea" id="RHEA:14657"/>
        <dbReference type="ChEBI" id="CHEBI:58121"/>
        <dbReference type="ChEBI" id="CHEBI:58273"/>
        <dbReference type="EC" id="5.3.1.6"/>
    </reaction>
</comment>
<dbReference type="GO" id="GO:0009052">
    <property type="term" value="P:pentose-phosphate shunt, non-oxidative branch"/>
    <property type="evidence" value="ECO:0007669"/>
    <property type="project" value="UniProtKB-UniRule"/>
</dbReference>
<dbReference type="Gene3D" id="3.30.70.260">
    <property type="match status" value="1"/>
</dbReference>
<protein>
    <recommendedName>
        <fullName evidence="3">Ribose-5-phosphate isomerase A</fullName>
        <ecNumber evidence="3">5.3.1.6</ecNumber>
    </recommendedName>
    <alternativeName>
        <fullName evidence="3">Phosphoriboisomerase A</fullName>
        <shortName evidence="3">PRI</shortName>
    </alternativeName>
</protein>
<evidence type="ECO:0000313" key="5">
    <source>
        <dbReference type="Proteomes" id="UP000199474"/>
    </source>
</evidence>
<reference evidence="5" key="1">
    <citation type="submission" date="2016-10" db="EMBL/GenBank/DDBJ databases">
        <authorList>
            <person name="Varghese N."/>
            <person name="Submissions S."/>
        </authorList>
    </citation>
    <scope>NUCLEOTIDE SEQUENCE [LARGE SCALE GENOMIC DNA]</scope>
    <source>
        <strain evidence="5">DSM 22530</strain>
    </source>
</reference>
<dbReference type="EC" id="5.3.1.6" evidence="3"/>
<comment type="subunit">
    <text evidence="3">Homodimer.</text>
</comment>
<dbReference type="RefSeq" id="WP_090082684.1">
    <property type="nucleotide sequence ID" value="NZ_FOMR01000003.1"/>
</dbReference>
<dbReference type="PANTHER" id="PTHR43748">
    <property type="entry name" value="RIBOSE-5-PHOSPHATE ISOMERASE 3, CHLOROPLASTIC-RELATED"/>
    <property type="match status" value="1"/>
</dbReference>
<dbReference type="Pfam" id="PF06026">
    <property type="entry name" value="Rib_5-P_isom_A"/>
    <property type="match status" value="1"/>
</dbReference>
<dbReference type="GO" id="GO:0004751">
    <property type="term" value="F:ribose-5-phosphate isomerase activity"/>
    <property type="evidence" value="ECO:0007669"/>
    <property type="project" value="UniProtKB-UniRule"/>
</dbReference>
<dbReference type="STRING" id="640948.SAMN05216238_103188"/>
<dbReference type="UniPathway" id="UPA00115">
    <property type="reaction ID" value="UER00412"/>
</dbReference>
<dbReference type="InterPro" id="IPR020672">
    <property type="entry name" value="Ribose5P_isomerase_typA_subgr"/>
</dbReference>
<dbReference type="AlphaFoldDB" id="A0A1I1UF32"/>
<comment type="pathway">
    <text evidence="3">Carbohydrate degradation; pentose phosphate pathway; D-ribose 5-phosphate from D-ribulose 5-phosphate (non-oxidative stage): step 1/1.</text>
</comment>
<comment type="similarity">
    <text evidence="3">Belongs to the ribose 5-phosphate isomerase family.</text>
</comment>
<accession>A0A1I1UF32</accession>
<comment type="caution">
    <text evidence="3">Lacks conserved residue(s) required for the propagation of feature annotation.</text>
</comment>
<dbReference type="SUPFAM" id="SSF75445">
    <property type="entry name" value="D-ribose-5-phosphate isomerase (RpiA), lid domain"/>
    <property type="match status" value="1"/>
</dbReference>
<feature type="binding site" evidence="3">
    <location>
        <begin position="95"/>
        <end position="98"/>
    </location>
    <ligand>
        <name>substrate</name>
    </ligand>
</feature>
<dbReference type="NCBIfam" id="TIGR00021">
    <property type="entry name" value="rpiA"/>
    <property type="match status" value="1"/>
</dbReference>
<dbReference type="PANTHER" id="PTHR43748:SF3">
    <property type="entry name" value="RIBOSE-5-PHOSPHATE ISOMERASE 3, CHLOROPLASTIC-RELATED"/>
    <property type="match status" value="1"/>
</dbReference>